<organism evidence="2 3">
    <name type="scientific">Comamonas faecalis</name>
    <dbReference type="NCBI Taxonomy" id="1387849"/>
    <lineage>
        <taxon>Bacteria</taxon>
        <taxon>Pseudomonadati</taxon>
        <taxon>Pseudomonadota</taxon>
        <taxon>Betaproteobacteria</taxon>
        <taxon>Burkholderiales</taxon>
        <taxon>Comamonadaceae</taxon>
        <taxon>Comamonas</taxon>
    </lineage>
</organism>
<accession>A0ABP7RY84</accession>
<gene>
    <name evidence="2" type="ORF">GCM10022279_29920</name>
</gene>
<feature type="region of interest" description="Disordered" evidence="1">
    <location>
        <begin position="104"/>
        <end position="123"/>
    </location>
</feature>
<reference evidence="3" key="1">
    <citation type="journal article" date="2019" name="Int. J. Syst. Evol. Microbiol.">
        <title>The Global Catalogue of Microorganisms (GCM) 10K type strain sequencing project: providing services to taxonomists for standard genome sequencing and annotation.</title>
        <authorList>
            <consortium name="The Broad Institute Genomics Platform"/>
            <consortium name="The Broad Institute Genome Sequencing Center for Infectious Disease"/>
            <person name="Wu L."/>
            <person name="Ma J."/>
        </authorList>
    </citation>
    <scope>NUCLEOTIDE SEQUENCE [LARGE SCALE GENOMIC DNA]</scope>
    <source>
        <strain evidence="3">JCM 17561</strain>
    </source>
</reference>
<evidence type="ECO:0000256" key="1">
    <source>
        <dbReference type="SAM" id="MobiDB-lite"/>
    </source>
</evidence>
<comment type="caution">
    <text evidence="2">The sequence shown here is derived from an EMBL/GenBank/DDBJ whole genome shotgun (WGS) entry which is preliminary data.</text>
</comment>
<protein>
    <submittedName>
        <fullName evidence="2">Uncharacterized protein</fullName>
    </submittedName>
</protein>
<sequence length="167" mass="18293">MARFGLKNRLAKLENKRFAEYGTQLAVEYECDASGTPADAFMRDWLSGAAPAKKTQQRADLAPSRPIFARRVILVPTFSDWEAACLAQQKALQAVCRSRTNEPAHIAPPSVGKSEAFTEAAPLQPGTKRGRFIELADGRTFDRETGEFLEEAAKALPAGGLKAIYQH</sequence>
<evidence type="ECO:0000313" key="2">
    <source>
        <dbReference type="EMBL" id="GAA4003983.1"/>
    </source>
</evidence>
<name>A0ABP7RY84_9BURK</name>
<evidence type="ECO:0000313" key="3">
    <source>
        <dbReference type="Proteomes" id="UP001501627"/>
    </source>
</evidence>
<dbReference type="RefSeq" id="WP_344869900.1">
    <property type="nucleotide sequence ID" value="NZ_BAABBP010000036.1"/>
</dbReference>
<keyword evidence="3" id="KW-1185">Reference proteome</keyword>
<dbReference type="EMBL" id="BAABBP010000036">
    <property type="protein sequence ID" value="GAA4003983.1"/>
    <property type="molecule type" value="Genomic_DNA"/>
</dbReference>
<dbReference type="Proteomes" id="UP001501627">
    <property type="component" value="Unassembled WGS sequence"/>
</dbReference>
<proteinExistence type="predicted"/>